<protein>
    <recommendedName>
        <fullName evidence="1">DUF6878 domain-containing protein</fullName>
    </recommendedName>
</protein>
<keyword evidence="3" id="KW-1185">Reference proteome</keyword>
<dbReference type="AlphaFoldDB" id="A0A239IKV8"/>
<evidence type="ECO:0000313" key="2">
    <source>
        <dbReference type="EMBL" id="SNS94406.1"/>
    </source>
</evidence>
<dbReference type="EMBL" id="FZPA01000008">
    <property type="protein sequence ID" value="SNS94406.1"/>
    <property type="molecule type" value="Genomic_DNA"/>
</dbReference>
<feature type="domain" description="DUF6878" evidence="1">
    <location>
        <begin position="33"/>
        <end position="158"/>
    </location>
</feature>
<sequence length="158" mass="17524">MDTDTPKPTPTIDYAAFEAKQKAFDEAARRLLVGNKTVLFDLLAEAGISQVVVKFDGYGDSGQVEEIDAFKGDQPADLPDAKIEIQSALWGSPDVKRELCSTDEAIETMAYDFLSQTHGGWENNDGAYGEFVFDVAERSISLDYNERYTATESYSHDF</sequence>
<dbReference type="Pfam" id="PF21798">
    <property type="entry name" value="DUF6878"/>
    <property type="match status" value="1"/>
</dbReference>
<organism evidence="2 3">
    <name type="scientific">Sphingopyxis indica</name>
    <dbReference type="NCBI Taxonomy" id="436663"/>
    <lineage>
        <taxon>Bacteria</taxon>
        <taxon>Pseudomonadati</taxon>
        <taxon>Pseudomonadota</taxon>
        <taxon>Alphaproteobacteria</taxon>
        <taxon>Sphingomonadales</taxon>
        <taxon>Sphingomonadaceae</taxon>
        <taxon>Sphingopyxis</taxon>
    </lineage>
</organism>
<proteinExistence type="predicted"/>
<reference evidence="2 3" key="1">
    <citation type="submission" date="2017-06" db="EMBL/GenBank/DDBJ databases">
        <authorList>
            <person name="Kim H.J."/>
            <person name="Triplett B.A."/>
        </authorList>
    </citation>
    <scope>NUCLEOTIDE SEQUENCE [LARGE SCALE GENOMIC DNA]</scope>
    <source>
        <strain evidence="2 3">DS15</strain>
    </source>
</reference>
<evidence type="ECO:0000313" key="3">
    <source>
        <dbReference type="Proteomes" id="UP000198339"/>
    </source>
</evidence>
<dbReference type="Proteomes" id="UP000198339">
    <property type="component" value="Unassembled WGS sequence"/>
</dbReference>
<accession>A0A239IKV8</accession>
<name>A0A239IKV8_9SPHN</name>
<dbReference type="RefSeq" id="WP_212541920.1">
    <property type="nucleotide sequence ID" value="NZ_FZPA01000008.1"/>
</dbReference>
<evidence type="ECO:0000259" key="1">
    <source>
        <dbReference type="Pfam" id="PF21798"/>
    </source>
</evidence>
<gene>
    <name evidence="2" type="ORF">SAMN06295955_10852</name>
</gene>
<dbReference type="InterPro" id="IPR049243">
    <property type="entry name" value="DUF6878"/>
</dbReference>